<dbReference type="PROSITE" id="PS50082">
    <property type="entry name" value="WD_REPEATS_2"/>
    <property type="match status" value="3"/>
</dbReference>
<evidence type="ECO:0000256" key="4">
    <source>
        <dbReference type="PROSITE-ProRule" id="PRU00221"/>
    </source>
</evidence>
<dbReference type="SUPFAM" id="SSF50978">
    <property type="entry name" value="WD40 repeat-like"/>
    <property type="match status" value="1"/>
</dbReference>
<dbReference type="SMART" id="SM00320">
    <property type="entry name" value="WD40"/>
    <property type="match status" value="7"/>
</dbReference>
<name>A0A814NKW8_9BILA</name>
<feature type="repeat" description="WD" evidence="4">
    <location>
        <begin position="360"/>
        <end position="392"/>
    </location>
</feature>
<evidence type="ECO:0000313" key="6">
    <source>
        <dbReference type="EMBL" id="CAF1095106.1"/>
    </source>
</evidence>
<feature type="compositionally biased region" description="Basic and acidic residues" evidence="5">
    <location>
        <begin position="95"/>
        <end position="112"/>
    </location>
</feature>
<dbReference type="PROSITE" id="PS50294">
    <property type="entry name" value="WD_REPEATS_REGION"/>
    <property type="match status" value="2"/>
</dbReference>
<dbReference type="OrthoDB" id="1932312at2759"/>
<dbReference type="InterPro" id="IPR036322">
    <property type="entry name" value="WD40_repeat_dom_sf"/>
</dbReference>
<dbReference type="PANTHER" id="PTHR14221:SF0">
    <property type="entry name" value="WD REPEAT-CONTAINING PROTEIN 44"/>
    <property type="match status" value="1"/>
</dbReference>
<feature type="repeat" description="WD" evidence="4">
    <location>
        <begin position="400"/>
        <end position="442"/>
    </location>
</feature>
<dbReference type="InterPro" id="IPR001680">
    <property type="entry name" value="WD40_rpt"/>
</dbReference>
<evidence type="ECO:0000313" key="7">
    <source>
        <dbReference type="Proteomes" id="UP000663879"/>
    </source>
</evidence>
<keyword evidence="2 4" id="KW-0853">WD repeat</keyword>
<dbReference type="InterPro" id="IPR015943">
    <property type="entry name" value="WD40/YVTN_repeat-like_dom_sf"/>
</dbReference>
<protein>
    <recommendedName>
        <fullName evidence="1">WD repeat-containing protein 44</fullName>
    </recommendedName>
</protein>
<evidence type="ECO:0000256" key="1">
    <source>
        <dbReference type="ARBA" id="ARBA00021207"/>
    </source>
</evidence>
<dbReference type="PANTHER" id="PTHR14221">
    <property type="entry name" value="WD REPEAT DOMAIN 44"/>
    <property type="match status" value="1"/>
</dbReference>
<feature type="region of interest" description="Disordered" evidence="5">
    <location>
        <begin position="77"/>
        <end position="112"/>
    </location>
</feature>
<accession>A0A814NKW8</accession>
<feature type="compositionally biased region" description="Polar residues" evidence="5">
    <location>
        <begin position="85"/>
        <end position="94"/>
    </location>
</feature>
<dbReference type="InterPro" id="IPR040324">
    <property type="entry name" value="WDR44/Dgr2"/>
</dbReference>
<evidence type="ECO:0000256" key="3">
    <source>
        <dbReference type="ARBA" id="ARBA00022737"/>
    </source>
</evidence>
<organism evidence="6 7">
    <name type="scientific">Brachionus calyciflorus</name>
    <dbReference type="NCBI Taxonomy" id="104777"/>
    <lineage>
        <taxon>Eukaryota</taxon>
        <taxon>Metazoa</taxon>
        <taxon>Spiralia</taxon>
        <taxon>Gnathifera</taxon>
        <taxon>Rotifera</taxon>
        <taxon>Eurotatoria</taxon>
        <taxon>Monogononta</taxon>
        <taxon>Pseudotrocha</taxon>
        <taxon>Ploima</taxon>
        <taxon>Brachionidae</taxon>
        <taxon>Brachionus</taxon>
    </lineage>
</organism>
<gene>
    <name evidence="6" type="ORF">OXX778_LOCUS20866</name>
</gene>
<feature type="region of interest" description="Disordered" evidence="5">
    <location>
        <begin position="224"/>
        <end position="266"/>
    </location>
</feature>
<dbReference type="AlphaFoldDB" id="A0A814NKW8"/>
<evidence type="ECO:0000256" key="2">
    <source>
        <dbReference type="ARBA" id="ARBA00022574"/>
    </source>
</evidence>
<dbReference type="Pfam" id="PF00400">
    <property type="entry name" value="WD40"/>
    <property type="match status" value="5"/>
</dbReference>
<feature type="repeat" description="WD" evidence="4">
    <location>
        <begin position="283"/>
        <end position="314"/>
    </location>
</feature>
<keyword evidence="3" id="KW-0677">Repeat</keyword>
<proteinExistence type="predicted"/>
<keyword evidence="7" id="KW-1185">Reference proteome</keyword>
<feature type="compositionally biased region" description="Polar residues" evidence="5">
    <location>
        <begin position="241"/>
        <end position="252"/>
    </location>
</feature>
<sequence length="649" mass="74383">MEEEYYDAESSPLVSDFSLNSFDSNEFNFEEYRVNLDEKFKQIESELNYLPVSNSSDFVDTLENHLNLIKFREQIDTEETEKSRNISTNSTQGEDYEKSLQTESENELKSKTWPKGKTELNEFINPVDKQILYHISKIKSSGSEYSDEEFDSLKDESLLDNDDIFESFEADEDDVESKSFSHENFINRKSFDTTSMNISSSSKFKNEKKKNRLRRAITKFGRAVVKSSKKNSSDSADSDTDQIPNLNESSETIKYKSSHSSQSSNEFDKTQIIQILTNSESSQKSPQSIIWSMKFSPCGKLLATAGKDKKLTIWILKSSVEYFLDQIRKNNNNELPSLFSQFQKIVSIQEPFVSKPFIQFEGHTQDILDLSWSKNLFVLTASSDKTCRLWHVYKQDCLCIFNHQSIISSISFHPKDDRYFISACLDSKLRLWNIADKVVVLSNDLNSLNRSDSNFITAINFCQGGKLIAVGTFDGKCILYHTEHLKYYSLINVRSTRGRNSKGSKVTGIECLNNDENKILITSNDSRIRLYDLRDLSLVCKYKGFANSTVHIKASLSPDDKFIISGSKNKCCYIWKTNHQFSMLTSGRRDRNNHWERIQAHNAIVTCAVFAPKPSLFLYDNNEQKISKNLHVFASAAGCDGVIKIFLNK</sequence>
<comment type="caution">
    <text evidence="6">The sequence shown here is derived from an EMBL/GenBank/DDBJ whole genome shotgun (WGS) entry which is preliminary data.</text>
</comment>
<dbReference type="Gene3D" id="2.130.10.10">
    <property type="entry name" value="YVTN repeat-like/Quinoprotein amine dehydrogenase"/>
    <property type="match status" value="1"/>
</dbReference>
<evidence type="ECO:0000256" key="5">
    <source>
        <dbReference type="SAM" id="MobiDB-lite"/>
    </source>
</evidence>
<reference evidence="6" key="1">
    <citation type="submission" date="2021-02" db="EMBL/GenBank/DDBJ databases">
        <authorList>
            <person name="Nowell W R."/>
        </authorList>
    </citation>
    <scope>NUCLEOTIDE SEQUENCE</scope>
    <source>
        <strain evidence="6">Ploen Becks lab</strain>
    </source>
</reference>
<dbReference type="EMBL" id="CAJNOC010007258">
    <property type="protein sequence ID" value="CAF1095106.1"/>
    <property type="molecule type" value="Genomic_DNA"/>
</dbReference>
<dbReference type="Proteomes" id="UP000663879">
    <property type="component" value="Unassembled WGS sequence"/>
</dbReference>